<name>A0A971M795_9BACT</name>
<reference evidence="2" key="1">
    <citation type="journal article" date="2020" name="Biotechnol. Biofuels">
        <title>New insights from the biogas microbiome by comprehensive genome-resolved metagenomics of nearly 1600 species originating from multiple anaerobic digesters.</title>
        <authorList>
            <person name="Campanaro S."/>
            <person name="Treu L."/>
            <person name="Rodriguez-R L.M."/>
            <person name="Kovalovszki A."/>
            <person name="Ziels R.M."/>
            <person name="Maus I."/>
            <person name="Zhu X."/>
            <person name="Kougias P.G."/>
            <person name="Basile A."/>
            <person name="Luo G."/>
            <person name="Schluter A."/>
            <person name="Konstantinidis K.T."/>
            <person name="Angelidaki I."/>
        </authorList>
    </citation>
    <scope>NUCLEOTIDE SEQUENCE</scope>
    <source>
        <strain evidence="2">AS06rmzACSIP_7</strain>
    </source>
</reference>
<evidence type="ECO:0000259" key="1">
    <source>
        <dbReference type="Pfam" id="PF13649"/>
    </source>
</evidence>
<dbReference type="Pfam" id="PF13649">
    <property type="entry name" value="Methyltransf_25"/>
    <property type="match status" value="1"/>
</dbReference>
<dbReference type="InterPro" id="IPR041698">
    <property type="entry name" value="Methyltransf_25"/>
</dbReference>
<dbReference type="GO" id="GO:0008168">
    <property type="term" value="F:methyltransferase activity"/>
    <property type="evidence" value="ECO:0007669"/>
    <property type="project" value="UniProtKB-KW"/>
</dbReference>
<reference evidence="2" key="2">
    <citation type="submission" date="2020-01" db="EMBL/GenBank/DDBJ databases">
        <authorList>
            <person name="Campanaro S."/>
        </authorList>
    </citation>
    <scope>NUCLEOTIDE SEQUENCE</scope>
    <source>
        <strain evidence="2">AS06rmzACSIP_7</strain>
    </source>
</reference>
<sequence length="190" mass="21448">MAAVDIADWDRRYREGFYDGAPQPNPLLEKFWHAIPAGRVLDIAMGNGRNTLFLAEKGYDVWGIDRSPEALRTARQIIVTRGARVSLVLGDAADLPFRHGSMTGVTVFYFLLRDRMNEVVALLATGGVLIYETLLKRQNTVDKRRNPDHLLDDGELISYFGELDLLFYEETISAVTGKKRATAKYVGRKR</sequence>
<comment type="caution">
    <text evidence="2">The sequence shown here is derived from an EMBL/GenBank/DDBJ whole genome shotgun (WGS) entry which is preliminary data.</text>
</comment>
<dbReference type="Gene3D" id="3.40.50.150">
    <property type="entry name" value="Vaccinia Virus protein VP39"/>
    <property type="match status" value="1"/>
</dbReference>
<keyword evidence="2" id="KW-0808">Transferase</keyword>
<accession>A0A971M795</accession>
<gene>
    <name evidence="2" type="ORF">GXY80_14275</name>
</gene>
<dbReference type="InterPro" id="IPR029063">
    <property type="entry name" value="SAM-dependent_MTases_sf"/>
</dbReference>
<dbReference type="AlphaFoldDB" id="A0A971M795"/>
<evidence type="ECO:0000313" key="3">
    <source>
        <dbReference type="Proteomes" id="UP000777265"/>
    </source>
</evidence>
<dbReference type="GO" id="GO:0032259">
    <property type="term" value="P:methylation"/>
    <property type="evidence" value="ECO:0007669"/>
    <property type="project" value="UniProtKB-KW"/>
</dbReference>
<keyword evidence="2" id="KW-0489">Methyltransferase</keyword>
<proteinExistence type="predicted"/>
<dbReference type="EMBL" id="JAAYEE010000275">
    <property type="protein sequence ID" value="NLW36624.1"/>
    <property type="molecule type" value="Genomic_DNA"/>
</dbReference>
<dbReference type="CDD" id="cd02440">
    <property type="entry name" value="AdoMet_MTases"/>
    <property type="match status" value="1"/>
</dbReference>
<feature type="domain" description="Methyltransferase" evidence="1">
    <location>
        <begin position="40"/>
        <end position="127"/>
    </location>
</feature>
<dbReference type="Proteomes" id="UP000777265">
    <property type="component" value="Unassembled WGS sequence"/>
</dbReference>
<evidence type="ECO:0000313" key="2">
    <source>
        <dbReference type="EMBL" id="NLW36624.1"/>
    </source>
</evidence>
<protein>
    <submittedName>
        <fullName evidence="2">Class I SAM-dependent methyltransferase</fullName>
    </submittedName>
</protein>
<organism evidence="2 3">
    <name type="scientific">Syntrophorhabdus aromaticivorans</name>
    <dbReference type="NCBI Taxonomy" id="328301"/>
    <lineage>
        <taxon>Bacteria</taxon>
        <taxon>Pseudomonadati</taxon>
        <taxon>Thermodesulfobacteriota</taxon>
        <taxon>Syntrophorhabdia</taxon>
        <taxon>Syntrophorhabdales</taxon>
        <taxon>Syntrophorhabdaceae</taxon>
        <taxon>Syntrophorhabdus</taxon>
    </lineage>
</organism>
<dbReference type="SUPFAM" id="SSF53335">
    <property type="entry name" value="S-adenosyl-L-methionine-dependent methyltransferases"/>
    <property type="match status" value="1"/>
</dbReference>